<organism evidence="1 2">
    <name type="scientific">Datura stramonium</name>
    <name type="common">Jimsonweed</name>
    <name type="synonym">Common thornapple</name>
    <dbReference type="NCBI Taxonomy" id="4076"/>
    <lineage>
        <taxon>Eukaryota</taxon>
        <taxon>Viridiplantae</taxon>
        <taxon>Streptophyta</taxon>
        <taxon>Embryophyta</taxon>
        <taxon>Tracheophyta</taxon>
        <taxon>Spermatophyta</taxon>
        <taxon>Magnoliopsida</taxon>
        <taxon>eudicotyledons</taxon>
        <taxon>Gunneridae</taxon>
        <taxon>Pentapetalae</taxon>
        <taxon>asterids</taxon>
        <taxon>lamiids</taxon>
        <taxon>Solanales</taxon>
        <taxon>Solanaceae</taxon>
        <taxon>Solanoideae</taxon>
        <taxon>Datureae</taxon>
        <taxon>Datura</taxon>
    </lineage>
</organism>
<evidence type="ECO:0000313" key="2">
    <source>
        <dbReference type="Proteomes" id="UP000823775"/>
    </source>
</evidence>
<protein>
    <submittedName>
        <fullName evidence="1">Uncharacterized protein</fullName>
    </submittedName>
</protein>
<sequence>NHSWPLGHLSRVASPIAPKKWCLTPIHALELGRVARMDVEKCCYRRYVVALKEGRAAPGLVPVCGCLMHGSANVVRTSIFASFNPTSSHLINKP</sequence>
<keyword evidence="2" id="KW-1185">Reference proteome</keyword>
<dbReference type="EMBL" id="JACEIK010000412">
    <property type="protein sequence ID" value="MCD7456640.1"/>
    <property type="molecule type" value="Genomic_DNA"/>
</dbReference>
<gene>
    <name evidence="1" type="ORF">HAX54_032491</name>
</gene>
<feature type="non-terminal residue" evidence="1">
    <location>
        <position position="1"/>
    </location>
</feature>
<accession>A0ABS8SCU6</accession>
<reference evidence="1 2" key="1">
    <citation type="journal article" date="2021" name="BMC Genomics">
        <title>Datura genome reveals duplications of psychoactive alkaloid biosynthetic genes and high mutation rate following tissue culture.</title>
        <authorList>
            <person name="Rajewski A."/>
            <person name="Carter-House D."/>
            <person name="Stajich J."/>
            <person name="Litt A."/>
        </authorList>
    </citation>
    <scope>NUCLEOTIDE SEQUENCE [LARGE SCALE GENOMIC DNA]</scope>
    <source>
        <strain evidence="1">AR-01</strain>
    </source>
</reference>
<proteinExistence type="predicted"/>
<comment type="caution">
    <text evidence="1">The sequence shown here is derived from an EMBL/GenBank/DDBJ whole genome shotgun (WGS) entry which is preliminary data.</text>
</comment>
<dbReference type="Proteomes" id="UP000823775">
    <property type="component" value="Unassembled WGS sequence"/>
</dbReference>
<evidence type="ECO:0000313" key="1">
    <source>
        <dbReference type="EMBL" id="MCD7456640.1"/>
    </source>
</evidence>
<name>A0ABS8SCU6_DATST</name>